<name>A0ABZ0RQX5_9BACT</name>
<keyword evidence="2" id="KW-1185">Reference proteome</keyword>
<dbReference type="Proteomes" id="UP001324993">
    <property type="component" value="Chromosome"/>
</dbReference>
<protein>
    <submittedName>
        <fullName evidence="1">Uncharacterized protein</fullName>
    </submittedName>
</protein>
<dbReference type="RefSeq" id="WP_319834637.1">
    <property type="nucleotide sequence ID" value="NZ_CP138858.1"/>
</dbReference>
<reference evidence="1 2" key="1">
    <citation type="submission" date="2023-11" db="EMBL/GenBank/DDBJ databases">
        <title>Coraliomargarita sp. nov., isolated from marine algae.</title>
        <authorList>
            <person name="Lee J.K."/>
            <person name="Baek J.H."/>
            <person name="Kim J.M."/>
            <person name="Choi D.G."/>
            <person name="Jeon C.O."/>
        </authorList>
    </citation>
    <scope>NUCLEOTIDE SEQUENCE [LARGE SCALE GENOMIC DNA]</scope>
    <source>
        <strain evidence="1 2">J2-16</strain>
    </source>
</reference>
<dbReference type="EMBL" id="CP138858">
    <property type="protein sequence ID" value="WPJ97816.1"/>
    <property type="molecule type" value="Genomic_DNA"/>
</dbReference>
<evidence type="ECO:0000313" key="1">
    <source>
        <dbReference type="EMBL" id="WPJ97816.1"/>
    </source>
</evidence>
<evidence type="ECO:0000313" key="2">
    <source>
        <dbReference type="Proteomes" id="UP001324993"/>
    </source>
</evidence>
<proteinExistence type="predicted"/>
<gene>
    <name evidence="1" type="ORF">SH580_08835</name>
</gene>
<accession>A0ABZ0RQX5</accession>
<organism evidence="1 2">
    <name type="scientific">Coraliomargarita algicola</name>
    <dbReference type="NCBI Taxonomy" id="3092156"/>
    <lineage>
        <taxon>Bacteria</taxon>
        <taxon>Pseudomonadati</taxon>
        <taxon>Verrucomicrobiota</taxon>
        <taxon>Opitutia</taxon>
        <taxon>Puniceicoccales</taxon>
        <taxon>Coraliomargaritaceae</taxon>
        <taxon>Coraliomargarita</taxon>
    </lineage>
</organism>
<sequence length="80" mass="8976">MTTPNEENFKYYKKAETKALAILAEMKATTPKKMDIELSLLVAIFELHKGEMPAEAISKIVQGHLETVEPYYASQASKES</sequence>